<evidence type="ECO:0000259" key="6">
    <source>
        <dbReference type="Pfam" id="PF00155"/>
    </source>
</evidence>
<dbReference type="InterPro" id="IPR051798">
    <property type="entry name" value="Class-II_PLP-Dep_Aminotrans"/>
</dbReference>
<proteinExistence type="inferred from homology"/>
<reference evidence="7 8" key="2">
    <citation type="submission" date="2024-03" db="EMBL/GenBank/DDBJ databases">
        <title>The Genome Sequence of Enterococcus sp. DIV2402.</title>
        <authorList>
            <consortium name="The Broad Institute Genomics Platform"/>
            <consortium name="The Broad Institute Microbial Omics Core"/>
            <consortium name="The Broad Institute Genomic Center for Infectious Diseases"/>
            <person name="Earl A."/>
            <person name="Manson A."/>
            <person name="Gilmore M."/>
            <person name="Schwartman J."/>
            <person name="Shea T."/>
            <person name="Abouelleil A."/>
            <person name="Cao P."/>
            <person name="Chapman S."/>
            <person name="Cusick C."/>
            <person name="Young S."/>
            <person name="Neafsey D."/>
            <person name="Nusbaum C."/>
            <person name="Birren B."/>
        </authorList>
    </citation>
    <scope>NUCLEOTIDE SEQUENCE [LARGE SCALE GENOMIC DNA]</scope>
    <source>
        <strain evidence="7 8">DIV2402</strain>
    </source>
</reference>
<dbReference type="CDD" id="cd00609">
    <property type="entry name" value="AAT_like"/>
    <property type="match status" value="1"/>
</dbReference>
<dbReference type="InterPro" id="IPR015421">
    <property type="entry name" value="PyrdxlP-dep_Trfase_major"/>
</dbReference>
<keyword evidence="8" id="KW-1185">Reference proteome</keyword>
<accession>A0ABZ2SJ51</accession>
<keyword evidence="3" id="KW-0663">Pyridoxal phosphate</keyword>
<evidence type="ECO:0000256" key="5">
    <source>
        <dbReference type="ARBA" id="ARBA00037974"/>
    </source>
</evidence>
<comment type="cofactor">
    <cofactor evidence="1">
        <name>pyridoxal 5'-phosphate</name>
        <dbReference type="ChEBI" id="CHEBI:597326"/>
    </cofactor>
</comment>
<dbReference type="Gene3D" id="3.40.640.10">
    <property type="entry name" value="Type I PLP-dependent aspartate aminotransferase-like (Major domain)"/>
    <property type="match status" value="1"/>
</dbReference>
<dbReference type="Pfam" id="PF00155">
    <property type="entry name" value="Aminotran_1_2"/>
    <property type="match status" value="1"/>
</dbReference>
<evidence type="ECO:0000256" key="1">
    <source>
        <dbReference type="ARBA" id="ARBA00001933"/>
    </source>
</evidence>
<dbReference type="RefSeq" id="WP_207871726.1">
    <property type="nucleotide sequence ID" value="NZ_CP147251.1"/>
</dbReference>
<sequence>MNFDNIIDRKGTFCTQWDFVQDRFGVADLLPFTISDTDFALPQEVIEVLTQRLKHPVFGYTRWNHTTFKSSVCQWYQNRFDTPLNEEWLMYSPSVIYSISKLIQLVSKEHEGVVVQTPAYDAFFKVIEGNNRQVVENPLCYQENRYTIDFQNLEEKLAQKNNTILLLCSPHNPTGRVWSTQELRKIVALCEQYEVFLISDEIHMDVLRKGVTHQPILNFSNKKIALVSSGSKTFNFPGLVFSYAILPDAQVRAQFQLALKNQDGLSSASTLGMLATMTAYDECGYWVDELNNYLDESIAMVTAFIQQNIPEIKIIPAEATYLMWLDISQLGVDMTELQRALIDIGKVAIMDGSVYGGNGQSFLRLNIGCPKAKVFDGLERLEKSIQYLKQTTR</sequence>
<dbReference type="EMBL" id="CP147251">
    <property type="protein sequence ID" value="WYJ75547.1"/>
    <property type="molecule type" value="Genomic_DNA"/>
</dbReference>
<dbReference type="InterPro" id="IPR004839">
    <property type="entry name" value="Aminotransferase_I/II_large"/>
</dbReference>
<organism evidence="7 8">
    <name type="scientific">Candidatus Enterococcus lowellii</name>
    <dbReference type="NCBI Taxonomy" id="2230877"/>
    <lineage>
        <taxon>Bacteria</taxon>
        <taxon>Bacillati</taxon>
        <taxon>Bacillota</taxon>
        <taxon>Bacilli</taxon>
        <taxon>Lactobacillales</taxon>
        <taxon>Enterococcaceae</taxon>
        <taxon>Enterococcus</taxon>
    </lineage>
</organism>
<gene>
    <name evidence="7" type="ORF">DOK78_000122</name>
</gene>
<dbReference type="SUPFAM" id="SSF53383">
    <property type="entry name" value="PLP-dependent transferases"/>
    <property type="match status" value="1"/>
</dbReference>
<evidence type="ECO:0000256" key="2">
    <source>
        <dbReference type="ARBA" id="ARBA00012224"/>
    </source>
</evidence>
<evidence type="ECO:0000256" key="3">
    <source>
        <dbReference type="ARBA" id="ARBA00022898"/>
    </source>
</evidence>
<feature type="domain" description="Aminotransferase class I/classII large" evidence="6">
    <location>
        <begin position="28"/>
        <end position="380"/>
    </location>
</feature>
<evidence type="ECO:0000313" key="8">
    <source>
        <dbReference type="Proteomes" id="UP000664701"/>
    </source>
</evidence>
<name>A0ABZ2SJ51_9ENTE</name>
<dbReference type="InterPro" id="IPR015422">
    <property type="entry name" value="PyrdxlP-dep_Trfase_small"/>
</dbReference>
<dbReference type="EC" id="4.4.1.13" evidence="2"/>
<evidence type="ECO:0000256" key="4">
    <source>
        <dbReference type="ARBA" id="ARBA00023239"/>
    </source>
</evidence>
<dbReference type="InterPro" id="IPR027619">
    <property type="entry name" value="C-S_lyase_PatB-like"/>
</dbReference>
<reference evidence="7 8" key="1">
    <citation type="submission" date="2021-03" db="EMBL/GenBank/DDBJ databases">
        <authorList>
            <person name="Gilmore M.S."/>
            <person name="Schwartzman J."/>
            <person name="Van Tyne D."/>
            <person name="Martin M."/>
            <person name="Earl A.M."/>
            <person name="Manson A.L."/>
            <person name="Straub T."/>
            <person name="Salamzade R."/>
            <person name="Saavedra J."/>
            <person name="Lebreton F."/>
            <person name="Prichula J."/>
            <person name="Schaufler K."/>
            <person name="Gaca A."/>
            <person name="Sgardioli B."/>
            <person name="Wagenaar J."/>
            <person name="Strong T."/>
        </authorList>
    </citation>
    <scope>NUCLEOTIDE SEQUENCE [LARGE SCALE GENOMIC DNA]</scope>
    <source>
        <strain evidence="7 8">DIV2402</strain>
    </source>
</reference>
<protein>
    <recommendedName>
        <fullName evidence="2">cysteine-S-conjugate beta-lyase</fullName>
        <ecNumber evidence="2">4.4.1.13</ecNumber>
    </recommendedName>
</protein>
<comment type="similarity">
    <text evidence="5">Belongs to the class-II pyridoxal-phosphate-dependent aminotransferase family. MalY/PatB cystathionine beta-lyase subfamily.</text>
</comment>
<keyword evidence="4" id="KW-0456">Lyase</keyword>
<dbReference type="PANTHER" id="PTHR43525">
    <property type="entry name" value="PROTEIN MALY"/>
    <property type="match status" value="1"/>
</dbReference>
<dbReference type="InterPro" id="IPR015424">
    <property type="entry name" value="PyrdxlP-dep_Trfase"/>
</dbReference>
<dbReference type="PANTHER" id="PTHR43525:SF1">
    <property type="entry name" value="PROTEIN MALY"/>
    <property type="match status" value="1"/>
</dbReference>
<evidence type="ECO:0000313" key="7">
    <source>
        <dbReference type="EMBL" id="WYJ75547.1"/>
    </source>
</evidence>
<dbReference type="Proteomes" id="UP000664701">
    <property type="component" value="Chromosome"/>
</dbReference>
<dbReference type="Gene3D" id="3.90.1150.10">
    <property type="entry name" value="Aspartate Aminotransferase, domain 1"/>
    <property type="match status" value="1"/>
</dbReference>
<dbReference type="NCBIfam" id="TIGR04350">
    <property type="entry name" value="C_S_lyase_PatB"/>
    <property type="match status" value="1"/>
</dbReference>